<dbReference type="EnsemblBacteria" id="ABL78741">
    <property type="protein sequence ID" value="ABL78741"/>
    <property type="gene ID" value="Tpen_1344"/>
</dbReference>
<name>A1RZW1_THEPD</name>
<dbReference type="EMBL" id="CP000505">
    <property type="protein sequence ID" value="ABL78741.1"/>
    <property type="molecule type" value="Genomic_DNA"/>
</dbReference>
<dbReference type="InterPro" id="IPR011579">
    <property type="entry name" value="ATPase_dom"/>
</dbReference>
<dbReference type="HOGENOM" id="CLU_070505_0_0_2"/>
<evidence type="ECO:0000259" key="1">
    <source>
        <dbReference type="Pfam" id="PF01637"/>
    </source>
</evidence>
<evidence type="ECO:0000313" key="3">
    <source>
        <dbReference type="Proteomes" id="UP000000641"/>
    </source>
</evidence>
<dbReference type="GeneID" id="4600868"/>
<sequence length="339" mass="38912">MSFYVRFVNRVKEIDSLRSWCSSQRATPIYLYGPEGCGKTRLLKEFVSRFEEFFGEDAIAIYIDALERESLSKAFLSSKSVRIATETLLSLVERFSGLAVGRALAESIVTLVEKALTKRKLEESYILIAVDDVAKAVGLDQIELYVKWLYEAMWKLYEEYKPRAINMAVTTSEGESLNLVLRHRHSYIALLWNLDKRGFEELFEELNPPSSIDFETVWRLLGGNPGKLVELKVTYGWSIDDMIKDATARLVSVAKEVRGRGLVEQVKLIIEDPDNIWHRASVEMGEAERILLRRNLIIYKGMPTIAREDVKPDKEIGIGEYYAWQIPSYREILKKILGV</sequence>
<gene>
    <name evidence="2" type="ordered locus">Tpen_1344</name>
</gene>
<evidence type="ECO:0000313" key="2">
    <source>
        <dbReference type="EMBL" id="ABL78741.1"/>
    </source>
</evidence>
<dbReference type="SUPFAM" id="SSF52540">
    <property type="entry name" value="P-loop containing nucleoside triphosphate hydrolases"/>
    <property type="match status" value="1"/>
</dbReference>
<feature type="domain" description="ATPase" evidence="1">
    <location>
        <begin position="7"/>
        <end position="231"/>
    </location>
</feature>
<dbReference type="Gene3D" id="3.40.50.300">
    <property type="entry name" value="P-loop containing nucleotide triphosphate hydrolases"/>
    <property type="match status" value="1"/>
</dbReference>
<dbReference type="AlphaFoldDB" id="A1RZW1"/>
<organism evidence="2 3">
    <name type="scientific">Thermofilum pendens (strain DSM 2475 / Hrk 5)</name>
    <dbReference type="NCBI Taxonomy" id="368408"/>
    <lineage>
        <taxon>Archaea</taxon>
        <taxon>Thermoproteota</taxon>
        <taxon>Thermoprotei</taxon>
        <taxon>Thermofilales</taxon>
        <taxon>Thermofilaceae</taxon>
        <taxon>Thermofilum</taxon>
    </lineage>
</organism>
<protein>
    <submittedName>
        <fullName evidence="2">ATPase</fullName>
    </submittedName>
</protein>
<keyword evidence="3" id="KW-1185">Reference proteome</keyword>
<dbReference type="Proteomes" id="UP000000641">
    <property type="component" value="Chromosome"/>
</dbReference>
<accession>A1RZW1</accession>
<dbReference type="GO" id="GO:0005524">
    <property type="term" value="F:ATP binding"/>
    <property type="evidence" value="ECO:0007669"/>
    <property type="project" value="InterPro"/>
</dbReference>
<dbReference type="OrthoDB" id="25948at2157"/>
<dbReference type="Pfam" id="PF01637">
    <property type="entry name" value="ATPase_2"/>
    <property type="match status" value="1"/>
</dbReference>
<dbReference type="RefSeq" id="WP_011753006.1">
    <property type="nucleotide sequence ID" value="NC_008698.1"/>
</dbReference>
<proteinExistence type="predicted"/>
<dbReference type="InterPro" id="IPR027417">
    <property type="entry name" value="P-loop_NTPase"/>
</dbReference>
<dbReference type="eggNOG" id="arCOG03409">
    <property type="taxonomic scope" value="Archaea"/>
</dbReference>
<reference evidence="3" key="1">
    <citation type="journal article" date="2008" name="J. Bacteriol.">
        <title>Genome sequence of Thermofilum pendens reveals an exceptional loss of biosynthetic pathways without genome reduction.</title>
        <authorList>
            <person name="Anderson I."/>
            <person name="Rodriguez J."/>
            <person name="Susanti D."/>
            <person name="Porat I."/>
            <person name="Reich C."/>
            <person name="Ulrich L.E."/>
            <person name="Elkins J.G."/>
            <person name="Mavromatis K."/>
            <person name="Lykidis A."/>
            <person name="Kim E."/>
            <person name="Thompson L.S."/>
            <person name="Nolan M."/>
            <person name="Land M."/>
            <person name="Copeland A."/>
            <person name="Lapidus A."/>
            <person name="Lucas S."/>
            <person name="Detter C."/>
            <person name="Zhulin I.B."/>
            <person name="Olsen G.J."/>
            <person name="Whitman W."/>
            <person name="Mukhopadhyay B."/>
            <person name="Bristow J."/>
            <person name="Kyrpides N."/>
        </authorList>
    </citation>
    <scope>NUCLEOTIDE SEQUENCE [LARGE SCALE GENOMIC DNA]</scope>
    <source>
        <strain evidence="3">DSM 2475 / Hrk 5</strain>
    </source>
</reference>
<dbReference type="KEGG" id="tpe:Tpen_1344"/>